<sequence length="83" mass="9448">MTDQEFTIGGELRREGKIRHIGLDAVTADELERALEITEIASVQNRYNVLDRESEPVLRLCEERGPAFLELTPDDLSALDRLH</sequence>
<protein>
    <submittedName>
        <fullName evidence="2">Aldo/keto reductase family protein</fullName>
    </submittedName>
</protein>
<keyword evidence="3" id="KW-1185">Reference proteome</keyword>
<dbReference type="Pfam" id="PF00248">
    <property type="entry name" value="Aldo_ket_red"/>
    <property type="match status" value="1"/>
</dbReference>
<evidence type="ECO:0000313" key="2">
    <source>
        <dbReference type="EMBL" id="PRX53252.1"/>
    </source>
</evidence>
<dbReference type="SUPFAM" id="SSF51430">
    <property type="entry name" value="NAD(P)-linked oxidoreductase"/>
    <property type="match status" value="1"/>
</dbReference>
<gene>
    <name evidence="2" type="ORF">B0I32_1288</name>
</gene>
<evidence type="ECO:0000259" key="1">
    <source>
        <dbReference type="Pfam" id="PF00248"/>
    </source>
</evidence>
<dbReference type="InterPro" id="IPR023210">
    <property type="entry name" value="NADP_OxRdtase_dom"/>
</dbReference>
<dbReference type="RefSeq" id="WP_245956564.1">
    <property type="nucleotide sequence ID" value="NZ_PVNG01000028.1"/>
</dbReference>
<dbReference type="AlphaFoldDB" id="A0A2T0M6X5"/>
<name>A0A2T0M6X5_9ACTN</name>
<comment type="caution">
    <text evidence="2">The sequence shown here is derived from an EMBL/GenBank/DDBJ whole genome shotgun (WGS) entry which is preliminary data.</text>
</comment>
<reference evidence="2 3" key="1">
    <citation type="submission" date="2018-03" db="EMBL/GenBank/DDBJ databases">
        <title>Genomic Encyclopedia of Type Strains, Phase III (KMG-III): the genomes of soil and plant-associated and newly described type strains.</title>
        <authorList>
            <person name="Whitman W."/>
        </authorList>
    </citation>
    <scope>NUCLEOTIDE SEQUENCE [LARGE SCALE GENOMIC DNA]</scope>
    <source>
        <strain evidence="2 3">CGMCC 4.7104</strain>
    </source>
</reference>
<dbReference type="InterPro" id="IPR036812">
    <property type="entry name" value="NAD(P)_OxRdtase_dom_sf"/>
</dbReference>
<accession>A0A2T0M6X5</accession>
<dbReference type="Proteomes" id="UP000238312">
    <property type="component" value="Unassembled WGS sequence"/>
</dbReference>
<dbReference type="Gene3D" id="3.20.20.100">
    <property type="entry name" value="NADP-dependent oxidoreductase domain"/>
    <property type="match status" value="1"/>
</dbReference>
<dbReference type="EMBL" id="PVNG01000028">
    <property type="protein sequence ID" value="PRX53252.1"/>
    <property type="molecule type" value="Genomic_DNA"/>
</dbReference>
<proteinExistence type="predicted"/>
<feature type="domain" description="NADP-dependent oxidoreductase" evidence="1">
    <location>
        <begin position="11"/>
        <end position="68"/>
    </location>
</feature>
<organism evidence="2 3">
    <name type="scientific">Nonomuraea fuscirosea</name>
    <dbReference type="NCBI Taxonomy" id="1291556"/>
    <lineage>
        <taxon>Bacteria</taxon>
        <taxon>Bacillati</taxon>
        <taxon>Actinomycetota</taxon>
        <taxon>Actinomycetes</taxon>
        <taxon>Streptosporangiales</taxon>
        <taxon>Streptosporangiaceae</taxon>
        <taxon>Nonomuraea</taxon>
    </lineage>
</organism>
<evidence type="ECO:0000313" key="3">
    <source>
        <dbReference type="Proteomes" id="UP000238312"/>
    </source>
</evidence>